<gene>
    <name evidence="2" type="ORF">LIER_30032</name>
</gene>
<evidence type="ECO:0000313" key="2">
    <source>
        <dbReference type="EMBL" id="GAA0179887.1"/>
    </source>
</evidence>
<dbReference type="EMBL" id="BAABME010010565">
    <property type="protein sequence ID" value="GAA0179887.1"/>
    <property type="molecule type" value="Genomic_DNA"/>
</dbReference>
<dbReference type="Proteomes" id="UP001454036">
    <property type="component" value="Unassembled WGS sequence"/>
</dbReference>
<keyword evidence="3" id="KW-1185">Reference proteome</keyword>
<dbReference type="GO" id="GO:0010073">
    <property type="term" value="P:meristem maintenance"/>
    <property type="evidence" value="ECO:0007669"/>
    <property type="project" value="InterPro"/>
</dbReference>
<dbReference type="InterPro" id="IPR044824">
    <property type="entry name" value="MAIN-like"/>
</dbReference>
<dbReference type="PANTHER" id="PTHR46033">
    <property type="entry name" value="PROTEIN MAIN-LIKE 2"/>
    <property type="match status" value="1"/>
</dbReference>
<name>A0AAV3RS49_LITER</name>
<dbReference type="AlphaFoldDB" id="A0AAV3RS49"/>
<sequence>MGIRCFGRTVRVNSGIDPVLLELICPNGMKGENVKLDRLWELGKDPLLTTPRHRASCYLAYLLGCTLCVNKSSDCIHAAYVALFNDITEASDFSWRSGTLAFLYHQLGMTSRVEVKQISRCFTLLEVIYLSWHGYRMESGAPRARRWSNITLTKRDPQSTIMYQKQLDRLTANDVRWTPYGPIPDDSMSYYHGCICFLGFNKAYMPDRVTRQFGYVQRIQAICIKPDIVVLSLSPRSYMKIYGNYDTMWARQTMHRFRPEEFGPLVVDTHEDAHPNDDHVVDPPATFSSPGGRWSRVVRECIAETLCHSFMTRTVILLIM</sequence>
<dbReference type="PANTHER" id="PTHR46033:SF8">
    <property type="entry name" value="PROTEIN MAINTENANCE OF MERISTEMS-LIKE"/>
    <property type="match status" value="1"/>
</dbReference>
<feature type="domain" description="Aminotransferase-like plant mobile" evidence="1">
    <location>
        <begin position="53"/>
        <end position="223"/>
    </location>
</feature>
<evidence type="ECO:0000259" key="1">
    <source>
        <dbReference type="Pfam" id="PF10536"/>
    </source>
</evidence>
<dbReference type="InterPro" id="IPR019557">
    <property type="entry name" value="AminoTfrase-like_pln_mobile"/>
</dbReference>
<comment type="caution">
    <text evidence="2">The sequence shown here is derived from an EMBL/GenBank/DDBJ whole genome shotgun (WGS) entry which is preliminary data.</text>
</comment>
<organism evidence="2 3">
    <name type="scientific">Lithospermum erythrorhizon</name>
    <name type="common">Purple gromwell</name>
    <name type="synonym">Lithospermum officinale var. erythrorhizon</name>
    <dbReference type="NCBI Taxonomy" id="34254"/>
    <lineage>
        <taxon>Eukaryota</taxon>
        <taxon>Viridiplantae</taxon>
        <taxon>Streptophyta</taxon>
        <taxon>Embryophyta</taxon>
        <taxon>Tracheophyta</taxon>
        <taxon>Spermatophyta</taxon>
        <taxon>Magnoliopsida</taxon>
        <taxon>eudicotyledons</taxon>
        <taxon>Gunneridae</taxon>
        <taxon>Pentapetalae</taxon>
        <taxon>asterids</taxon>
        <taxon>lamiids</taxon>
        <taxon>Boraginales</taxon>
        <taxon>Boraginaceae</taxon>
        <taxon>Boraginoideae</taxon>
        <taxon>Lithospermeae</taxon>
        <taxon>Lithospermum</taxon>
    </lineage>
</organism>
<reference evidence="2 3" key="1">
    <citation type="submission" date="2024-01" db="EMBL/GenBank/DDBJ databases">
        <title>The complete chloroplast genome sequence of Lithospermum erythrorhizon: insights into the phylogenetic relationship among Boraginaceae species and the maternal lineages of purple gromwells.</title>
        <authorList>
            <person name="Okada T."/>
            <person name="Watanabe K."/>
        </authorList>
    </citation>
    <scope>NUCLEOTIDE SEQUENCE [LARGE SCALE GENOMIC DNA]</scope>
</reference>
<evidence type="ECO:0000313" key="3">
    <source>
        <dbReference type="Proteomes" id="UP001454036"/>
    </source>
</evidence>
<proteinExistence type="predicted"/>
<accession>A0AAV3RS49</accession>
<dbReference type="Pfam" id="PF10536">
    <property type="entry name" value="PMD"/>
    <property type="match status" value="1"/>
</dbReference>
<protein>
    <recommendedName>
        <fullName evidence="1">Aminotransferase-like plant mobile domain-containing protein</fullName>
    </recommendedName>
</protein>